<dbReference type="InterPro" id="IPR006448">
    <property type="entry name" value="Phage_term_ssu_P27"/>
</dbReference>
<comment type="caution">
    <text evidence="2">The sequence shown here is derived from an EMBL/GenBank/DDBJ whole genome shotgun (WGS) entry which is preliminary data.</text>
</comment>
<dbReference type="AlphaFoldDB" id="A0A438ALI3"/>
<gene>
    <name evidence="2" type="ORF">EKE94_03255</name>
</gene>
<reference evidence="2 3" key="1">
    <citation type="submission" date="2018-11" db="EMBL/GenBank/DDBJ databases">
        <title>Mesobaculum littorinae gen. nov., sp. nov., isolated from Littorina scabra that represents a novel genus of the order Rhodobacteraceae.</title>
        <authorList>
            <person name="Li F."/>
        </authorList>
    </citation>
    <scope>NUCLEOTIDE SEQUENCE [LARGE SCALE GENOMIC DNA]</scope>
    <source>
        <strain evidence="2 3">M0103</strain>
    </source>
</reference>
<dbReference type="Proteomes" id="UP000285908">
    <property type="component" value="Unassembled WGS sequence"/>
</dbReference>
<evidence type="ECO:0000313" key="2">
    <source>
        <dbReference type="EMBL" id="RVV99713.1"/>
    </source>
</evidence>
<dbReference type="RefSeq" id="WP_127905156.1">
    <property type="nucleotide sequence ID" value="NZ_RQXX01000001.1"/>
</dbReference>
<evidence type="ECO:0000256" key="1">
    <source>
        <dbReference type="SAM" id="MobiDB-lite"/>
    </source>
</evidence>
<dbReference type="EMBL" id="RQXX01000001">
    <property type="protein sequence ID" value="RVV99713.1"/>
    <property type="molecule type" value="Genomic_DNA"/>
</dbReference>
<name>A0A438ALI3_9RHOB</name>
<dbReference type="Pfam" id="PF05119">
    <property type="entry name" value="Terminase_4"/>
    <property type="match status" value="1"/>
</dbReference>
<sequence>MKGRKPDLGNVIPMKGDAPKPVPEAPEIMSEEGRRVWDRLAPIMARKDRLEEHHVEMFAVYCEAAADVMRFTIELLDYGFNYTVTTRNGQQEKKRAAWGQRQDALSTMRQVSALFGMSPVDERRMASDGQGDLLSMLEAQLNGSH</sequence>
<accession>A0A438ALI3</accession>
<keyword evidence="3" id="KW-1185">Reference proteome</keyword>
<evidence type="ECO:0000313" key="3">
    <source>
        <dbReference type="Proteomes" id="UP000285908"/>
    </source>
</evidence>
<organism evidence="2 3">
    <name type="scientific">Mesobaculum littorinae</name>
    <dbReference type="NCBI Taxonomy" id="2486419"/>
    <lineage>
        <taxon>Bacteria</taxon>
        <taxon>Pseudomonadati</taxon>
        <taxon>Pseudomonadota</taxon>
        <taxon>Alphaproteobacteria</taxon>
        <taxon>Rhodobacterales</taxon>
        <taxon>Roseobacteraceae</taxon>
        <taxon>Mesobaculum</taxon>
    </lineage>
</organism>
<protein>
    <submittedName>
        <fullName evidence="2">P27 family phage terminase small subunit</fullName>
    </submittedName>
</protein>
<feature type="region of interest" description="Disordered" evidence="1">
    <location>
        <begin position="1"/>
        <end position="25"/>
    </location>
</feature>
<dbReference type="OrthoDB" id="7843333at2"/>
<proteinExistence type="predicted"/>